<gene>
    <name evidence="2" type="ORF">DCAR_0415007</name>
</gene>
<organism evidence="2 3">
    <name type="scientific">Daucus carota subsp. sativus</name>
    <name type="common">Carrot</name>
    <dbReference type="NCBI Taxonomy" id="79200"/>
    <lineage>
        <taxon>Eukaryota</taxon>
        <taxon>Viridiplantae</taxon>
        <taxon>Streptophyta</taxon>
        <taxon>Embryophyta</taxon>
        <taxon>Tracheophyta</taxon>
        <taxon>Spermatophyta</taxon>
        <taxon>Magnoliopsida</taxon>
        <taxon>eudicotyledons</taxon>
        <taxon>Gunneridae</taxon>
        <taxon>Pentapetalae</taxon>
        <taxon>asterids</taxon>
        <taxon>campanulids</taxon>
        <taxon>Apiales</taxon>
        <taxon>Apiaceae</taxon>
        <taxon>Apioideae</taxon>
        <taxon>Scandiceae</taxon>
        <taxon>Daucinae</taxon>
        <taxon>Daucus</taxon>
        <taxon>Daucus sect. Daucus</taxon>
    </lineage>
</organism>
<dbReference type="InterPro" id="IPR004146">
    <property type="entry name" value="DC1"/>
</dbReference>
<evidence type="ECO:0000313" key="3">
    <source>
        <dbReference type="Proteomes" id="UP000077755"/>
    </source>
</evidence>
<dbReference type="SUPFAM" id="SSF57889">
    <property type="entry name" value="Cysteine-rich domain"/>
    <property type="match status" value="2"/>
</dbReference>
<dbReference type="EMBL" id="CP093346">
    <property type="protein sequence ID" value="WOG95680.1"/>
    <property type="molecule type" value="Genomic_DNA"/>
</dbReference>
<dbReference type="Gene3D" id="3.30.40.10">
    <property type="entry name" value="Zinc/RING finger domain, C3HC4 (zinc finger)"/>
    <property type="match status" value="1"/>
</dbReference>
<dbReference type="Proteomes" id="UP000077755">
    <property type="component" value="Chromosome 4"/>
</dbReference>
<keyword evidence="1" id="KW-0677">Repeat</keyword>
<dbReference type="AlphaFoldDB" id="A0A165A563"/>
<dbReference type="InterPro" id="IPR046349">
    <property type="entry name" value="C1-like_sf"/>
</dbReference>
<reference evidence="2" key="1">
    <citation type="journal article" date="2016" name="Nat. Genet.">
        <title>A high-quality carrot genome assembly provides new insights into carotenoid accumulation and asterid genome evolution.</title>
        <authorList>
            <person name="Iorizzo M."/>
            <person name="Ellison S."/>
            <person name="Senalik D."/>
            <person name="Zeng P."/>
            <person name="Satapoomin P."/>
            <person name="Huang J."/>
            <person name="Bowman M."/>
            <person name="Iovene M."/>
            <person name="Sanseverino W."/>
            <person name="Cavagnaro P."/>
            <person name="Yildiz M."/>
            <person name="Macko-Podgorni A."/>
            <person name="Moranska E."/>
            <person name="Grzebelus E."/>
            <person name="Grzebelus D."/>
            <person name="Ashrafi H."/>
            <person name="Zheng Z."/>
            <person name="Cheng S."/>
            <person name="Spooner D."/>
            <person name="Van Deynze A."/>
            <person name="Simon P."/>
        </authorList>
    </citation>
    <scope>NUCLEOTIDE SEQUENCE</scope>
    <source>
        <tissue evidence="2">Leaf</tissue>
    </source>
</reference>
<dbReference type="OMA" id="HANCAIS"/>
<name>A0A165A563_DAUCS</name>
<dbReference type="Gramene" id="KZM96929">
    <property type="protein sequence ID" value="KZM96929"/>
    <property type="gene ID" value="DCAR_015709"/>
</dbReference>
<dbReference type="KEGG" id="dcr:108217791"/>
<dbReference type="PANTHER" id="PTHR46288">
    <property type="entry name" value="PHORBOL-ESTER/DAG-TYPE DOMAIN-CONTAINING PROTEIN"/>
    <property type="match status" value="1"/>
</dbReference>
<proteinExistence type="predicted"/>
<reference evidence="2" key="2">
    <citation type="submission" date="2022-03" db="EMBL/GenBank/DDBJ databases">
        <title>Draft title - Genomic analysis of global carrot germplasm unveils the trajectory of domestication and the origin of high carotenoid orange carrot.</title>
        <authorList>
            <person name="Iorizzo M."/>
            <person name="Ellison S."/>
            <person name="Senalik D."/>
            <person name="Macko-Podgorni A."/>
            <person name="Grzebelus D."/>
            <person name="Bostan H."/>
            <person name="Rolling W."/>
            <person name="Curaba J."/>
            <person name="Simon P."/>
        </authorList>
    </citation>
    <scope>NUCLEOTIDE SEQUENCE</scope>
    <source>
        <tissue evidence="2">Leaf</tissue>
    </source>
</reference>
<dbReference type="OrthoDB" id="1036688at2759"/>
<evidence type="ECO:0000256" key="1">
    <source>
        <dbReference type="ARBA" id="ARBA00022737"/>
    </source>
</evidence>
<accession>A0A165A563</accession>
<protein>
    <submittedName>
        <fullName evidence="2">Uncharacterized protein</fullName>
    </submittedName>
</protein>
<dbReference type="InterPro" id="IPR013083">
    <property type="entry name" value="Znf_RING/FYVE/PHD"/>
</dbReference>
<evidence type="ECO:0000313" key="2">
    <source>
        <dbReference type="EMBL" id="WOG95680.1"/>
    </source>
</evidence>
<keyword evidence="3" id="KW-1185">Reference proteome</keyword>
<dbReference type="PANTHER" id="PTHR46288:SF68">
    <property type="entry name" value="DC1 DOMAIN-CONTAINING PROTEIN"/>
    <property type="match status" value="1"/>
</dbReference>
<dbReference type="Pfam" id="PF03107">
    <property type="entry name" value="C1_2"/>
    <property type="match status" value="4"/>
</dbReference>
<sequence>MEHKHFSHPHGLTFHQNKLKSETNCSGCKLPCSENTYVCWECRFFLHQQCFDAPRSLDHPSHPIHPLNLVPYPTYQSGRFFCDSCHLPGFGFSFSCSKCEYDLHLHCSKVTAETSKSELKQIHHKSHREHVLHLLSSPSPAYEGGKFYCNACGQAGEASGYNCNICKYDLHEQCVDLPETMKRKDHEHPLSLKYSVKDLGLPANSEFTCDVCFRIVQEDFWMYYCKECDFGTHVNCVRAKARSKAEVVLEQNLAAQVELMRIQNMVNLNAAHCDIIASAYGGHRRYRY</sequence>